<evidence type="ECO:0000259" key="2">
    <source>
        <dbReference type="Pfam" id="PF13439"/>
    </source>
</evidence>
<evidence type="ECO:0000313" key="3">
    <source>
        <dbReference type="EMBL" id="PIP56976.1"/>
    </source>
</evidence>
<evidence type="ECO:0000313" key="4">
    <source>
        <dbReference type="Proteomes" id="UP000228495"/>
    </source>
</evidence>
<dbReference type="Pfam" id="PF13439">
    <property type="entry name" value="Glyco_transf_4"/>
    <property type="match status" value="1"/>
</dbReference>
<dbReference type="GO" id="GO:0016757">
    <property type="term" value="F:glycosyltransferase activity"/>
    <property type="evidence" value="ECO:0007669"/>
    <property type="project" value="InterPro"/>
</dbReference>
<comment type="caution">
    <text evidence="3">The sequence shown here is derived from an EMBL/GenBank/DDBJ whole genome shotgun (WGS) entry which is preliminary data.</text>
</comment>
<name>A0A2H0BH17_UNCKA</name>
<dbReference type="InterPro" id="IPR028098">
    <property type="entry name" value="Glyco_trans_4-like_N"/>
</dbReference>
<evidence type="ECO:0000259" key="1">
    <source>
        <dbReference type="Pfam" id="PF00534"/>
    </source>
</evidence>
<dbReference type="PANTHER" id="PTHR12526">
    <property type="entry name" value="GLYCOSYLTRANSFERASE"/>
    <property type="match status" value="1"/>
</dbReference>
<proteinExistence type="predicted"/>
<feature type="domain" description="Glycosyl transferase family 1" evidence="1">
    <location>
        <begin position="212"/>
        <end position="368"/>
    </location>
</feature>
<dbReference type="PANTHER" id="PTHR12526:SF634">
    <property type="entry name" value="BLL3361 PROTEIN"/>
    <property type="match status" value="1"/>
</dbReference>
<dbReference type="Proteomes" id="UP000228495">
    <property type="component" value="Unassembled WGS sequence"/>
</dbReference>
<feature type="domain" description="Glycosyltransferase subfamily 4-like N-terminal" evidence="2">
    <location>
        <begin position="14"/>
        <end position="191"/>
    </location>
</feature>
<dbReference type="Gene3D" id="3.40.50.2000">
    <property type="entry name" value="Glycogen Phosphorylase B"/>
    <property type="match status" value="2"/>
</dbReference>
<dbReference type="CDD" id="cd03801">
    <property type="entry name" value="GT4_PimA-like"/>
    <property type="match status" value="1"/>
</dbReference>
<gene>
    <name evidence="3" type="ORF">COX05_00205</name>
</gene>
<accession>A0A2H0BH17</accession>
<evidence type="ECO:0008006" key="5">
    <source>
        <dbReference type="Google" id="ProtNLM"/>
    </source>
</evidence>
<dbReference type="InterPro" id="IPR001296">
    <property type="entry name" value="Glyco_trans_1"/>
</dbReference>
<dbReference type="SUPFAM" id="SSF53756">
    <property type="entry name" value="UDP-Glycosyltransferase/glycogen phosphorylase"/>
    <property type="match status" value="1"/>
</dbReference>
<reference evidence="3 4" key="1">
    <citation type="submission" date="2017-09" db="EMBL/GenBank/DDBJ databases">
        <title>Depth-based differentiation of microbial function through sediment-hosted aquifers and enrichment of novel symbionts in the deep terrestrial subsurface.</title>
        <authorList>
            <person name="Probst A.J."/>
            <person name="Ladd B."/>
            <person name="Jarett J.K."/>
            <person name="Geller-Mcgrath D.E."/>
            <person name="Sieber C.M."/>
            <person name="Emerson J.B."/>
            <person name="Anantharaman K."/>
            <person name="Thomas B.C."/>
            <person name="Malmstrom R."/>
            <person name="Stieglmeier M."/>
            <person name="Klingl A."/>
            <person name="Woyke T."/>
            <person name="Ryan C.M."/>
            <person name="Banfield J.F."/>
        </authorList>
    </citation>
    <scope>NUCLEOTIDE SEQUENCE [LARGE SCALE GENOMIC DNA]</scope>
    <source>
        <strain evidence="3">CG22_combo_CG10-13_8_21_14_all_39_12</strain>
    </source>
</reference>
<dbReference type="Pfam" id="PF00534">
    <property type="entry name" value="Glycos_transf_1"/>
    <property type="match status" value="1"/>
</dbReference>
<dbReference type="EMBL" id="PCSU01000002">
    <property type="protein sequence ID" value="PIP56976.1"/>
    <property type="molecule type" value="Genomic_DNA"/>
</dbReference>
<sequence length="389" mass="44004">MKIAQLTYLYEPSIGGVESHVKNLSEQLVKKGHVVDVITSDFYALDGLKRIETKKEIINRVSVHRLSGKVSKRKNFNAQNVEMEGLSEFLSTNKYDIVHCHSIPSSHFDAVYKEYSNTSTKIFATPHFSPDDLVRTFKTRLTPWYWRLSVIPKLKKINKIFSVSPSEKGEFIRLTGISAEKFVVAPNAVNLYEMDSILASESEGFKAKYDIKGKMVLFIGRIVHTKGIDLLVKAVAKIGVEDITLVIIGPVSDKNYMEKLESIVRSYGLTKQVRFMQVSRKEVLTAFHACDVFVLPTRGEVFGIVLAEAMACSKVVVATNVGGVPDLVKHEQNGLLFELENVEDLSRQILHALRDDENIQRIRNQARKTIEQSYDWNTIVDQIESTYNS</sequence>
<protein>
    <recommendedName>
        <fullName evidence="5">Glycosyl transferase family 1</fullName>
    </recommendedName>
</protein>
<dbReference type="AlphaFoldDB" id="A0A2H0BH17"/>
<organism evidence="3 4">
    <name type="scientific">candidate division WWE3 bacterium CG22_combo_CG10-13_8_21_14_all_39_12</name>
    <dbReference type="NCBI Taxonomy" id="1975094"/>
    <lineage>
        <taxon>Bacteria</taxon>
        <taxon>Katanobacteria</taxon>
    </lineage>
</organism>